<protein>
    <submittedName>
        <fullName evidence="1">Uncharacterized protein</fullName>
    </submittedName>
</protein>
<dbReference type="EMBL" id="JAPEIS010000011">
    <property type="protein sequence ID" value="KAJ8061606.1"/>
    <property type="molecule type" value="Genomic_DNA"/>
</dbReference>
<gene>
    <name evidence="1" type="ORF">OCU04_009412</name>
</gene>
<reference evidence="1" key="1">
    <citation type="submission" date="2022-11" db="EMBL/GenBank/DDBJ databases">
        <title>Genome Resource of Sclerotinia nivalis Strain SnTB1, a Plant Pathogen Isolated from American Ginseng.</title>
        <authorList>
            <person name="Fan S."/>
        </authorList>
    </citation>
    <scope>NUCLEOTIDE SEQUENCE</scope>
    <source>
        <strain evidence="1">SnTB1</strain>
    </source>
</reference>
<keyword evidence="2" id="KW-1185">Reference proteome</keyword>
<dbReference type="AlphaFoldDB" id="A0A9X0DFH5"/>
<accession>A0A9X0DFH5</accession>
<dbReference type="Proteomes" id="UP001152300">
    <property type="component" value="Unassembled WGS sequence"/>
</dbReference>
<name>A0A9X0DFH5_9HELO</name>
<organism evidence="1 2">
    <name type="scientific">Sclerotinia nivalis</name>
    <dbReference type="NCBI Taxonomy" id="352851"/>
    <lineage>
        <taxon>Eukaryota</taxon>
        <taxon>Fungi</taxon>
        <taxon>Dikarya</taxon>
        <taxon>Ascomycota</taxon>
        <taxon>Pezizomycotina</taxon>
        <taxon>Leotiomycetes</taxon>
        <taxon>Helotiales</taxon>
        <taxon>Sclerotiniaceae</taxon>
        <taxon>Sclerotinia</taxon>
    </lineage>
</organism>
<comment type="caution">
    <text evidence="1">The sequence shown here is derived from an EMBL/GenBank/DDBJ whole genome shotgun (WGS) entry which is preliminary data.</text>
</comment>
<proteinExistence type="predicted"/>
<evidence type="ECO:0000313" key="1">
    <source>
        <dbReference type="EMBL" id="KAJ8061606.1"/>
    </source>
</evidence>
<evidence type="ECO:0000313" key="2">
    <source>
        <dbReference type="Proteomes" id="UP001152300"/>
    </source>
</evidence>
<sequence length="100" mass="11244">MHPERSSTTNPSQTTYSIIIFSSEPHTILGPERNTHLRRNKTKTHVASGLNFTSNSFRSTAVKTLCSSNFTFHASIAFLKVKSPHHSRMNDSHCGKEKED</sequence>